<name>A0A5X0WRX5_SALMO</name>
<accession>A0A5X0WRX5</accession>
<sequence>MTTTIYREFEFAACDGKWSVDGHPRRDVIEKKAIHIDFKGKEAISLMCGDHPMIVLMQAMQLKVITPEQYASLTSLYMDVEDFTFGMVILDKHSGAILVGMYTPPMLAIKNKPIVYDLGSTGGEFAAHCLYYAEQKLRKKKRHRGYSTSSVGCKVTSAVTYAYRRDRYSGGKVYKILWKDDGIKYSNIPLSNNSIKNHYRRILEETLKIIHSRYEEKMNMRQNAQLHAAAASISQTGQPKPQSNQHNQTPSASGDKSHQMTMSRAINYARLFSD</sequence>
<dbReference type="EMBL" id="AAHIBZ010000043">
    <property type="protein sequence ID" value="EBW3457815.1"/>
    <property type="molecule type" value="Genomic_DNA"/>
</dbReference>
<dbReference type="AlphaFoldDB" id="A0A5X0WRX5"/>
<gene>
    <name evidence="2" type="ORF">DPE74_23295</name>
</gene>
<feature type="compositionally biased region" description="Polar residues" evidence="1">
    <location>
        <begin position="232"/>
        <end position="260"/>
    </location>
</feature>
<proteinExistence type="predicted"/>
<evidence type="ECO:0000313" key="2">
    <source>
        <dbReference type="EMBL" id="EBW3457815.1"/>
    </source>
</evidence>
<organism evidence="2">
    <name type="scientific">Salmonella montevideo</name>
    <dbReference type="NCBI Taxonomy" id="115981"/>
    <lineage>
        <taxon>Bacteria</taxon>
        <taxon>Pseudomonadati</taxon>
        <taxon>Pseudomonadota</taxon>
        <taxon>Gammaproteobacteria</taxon>
        <taxon>Enterobacterales</taxon>
        <taxon>Enterobacteriaceae</taxon>
        <taxon>Salmonella</taxon>
    </lineage>
</organism>
<protein>
    <submittedName>
        <fullName evidence="2">Uncharacterized protein</fullName>
    </submittedName>
</protein>
<feature type="region of interest" description="Disordered" evidence="1">
    <location>
        <begin position="226"/>
        <end position="260"/>
    </location>
</feature>
<evidence type="ECO:0000256" key="1">
    <source>
        <dbReference type="SAM" id="MobiDB-lite"/>
    </source>
</evidence>
<reference evidence="2" key="1">
    <citation type="submission" date="2018-06" db="EMBL/GenBank/DDBJ databases">
        <authorList>
            <person name="Ashton P.M."/>
            <person name="Dallman T."/>
            <person name="Nair S."/>
            <person name="De Pinna E."/>
            <person name="Peters T."/>
            <person name="Grant K."/>
        </authorList>
    </citation>
    <scope>NUCLEOTIDE SEQUENCE</scope>
    <source>
        <strain evidence="2">401701</strain>
    </source>
</reference>
<comment type="caution">
    <text evidence="2">The sequence shown here is derived from an EMBL/GenBank/DDBJ whole genome shotgun (WGS) entry which is preliminary data.</text>
</comment>